<keyword evidence="14" id="KW-1185">Reference proteome</keyword>
<protein>
    <recommendedName>
        <fullName evidence="11">Olfactory receptor</fullName>
    </recommendedName>
</protein>
<keyword evidence="6 10" id="KW-0297">G-protein coupled receptor</keyword>
<dbReference type="PROSITE" id="PS50262">
    <property type="entry name" value="G_PROTEIN_RECEP_F1_2"/>
    <property type="match status" value="1"/>
</dbReference>
<dbReference type="SUPFAM" id="SSF81321">
    <property type="entry name" value="Family A G protein-coupled receptor-like"/>
    <property type="match status" value="1"/>
</dbReference>
<feature type="domain" description="G-protein coupled receptors family 1 profile" evidence="12">
    <location>
        <begin position="41"/>
        <end position="302"/>
    </location>
</feature>
<dbReference type="Pfam" id="PF13853">
    <property type="entry name" value="7tm_4"/>
    <property type="match status" value="1"/>
</dbReference>
<proteinExistence type="inferred from homology"/>
<comment type="subcellular location">
    <subcellularLocation>
        <location evidence="1 11">Cell membrane</location>
        <topology evidence="1 11">Multi-pass membrane protein</topology>
    </subcellularLocation>
</comment>
<evidence type="ECO:0000256" key="9">
    <source>
        <dbReference type="ARBA" id="ARBA00023224"/>
    </source>
</evidence>
<dbReference type="InterPro" id="IPR017452">
    <property type="entry name" value="GPCR_Rhodpsn_7TM"/>
</dbReference>
<evidence type="ECO:0000256" key="5">
    <source>
        <dbReference type="ARBA" id="ARBA00022989"/>
    </source>
</evidence>
<dbReference type="EMBL" id="CAUEEQ010079418">
    <property type="protein sequence ID" value="CAJ0968584.1"/>
    <property type="molecule type" value="Genomic_DNA"/>
</dbReference>
<dbReference type="PANTHER" id="PTHR26452">
    <property type="entry name" value="OLFACTORY RECEPTOR"/>
    <property type="match status" value="1"/>
</dbReference>
<dbReference type="Proteomes" id="UP001176940">
    <property type="component" value="Unassembled WGS sequence"/>
</dbReference>
<keyword evidence="5 11" id="KW-1133">Transmembrane helix</keyword>
<dbReference type="Gene3D" id="1.20.1070.10">
    <property type="entry name" value="Rhodopsin 7-helix transmembrane proteins"/>
    <property type="match status" value="1"/>
</dbReference>
<evidence type="ECO:0000256" key="6">
    <source>
        <dbReference type="ARBA" id="ARBA00023040"/>
    </source>
</evidence>
<feature type="transmembrane region" description="Helical" evidence="11">
    <location>
        <begin position="98"/>
        <end position="118"/>
    </location>
</feature>
<comment type="similarity">
    <text evidence="10">Belongs to the G-protein coupled receptor 1 family.</text>
</comment>
<keyword evidence="2 11" id="KW-1003">Cell membrane</keyword>
<name>A0ABN9MP87_9NEOB</name>
<dbReference type="PRINTS" id="PR00237">
    <property type="entry name" value="GPCRRHODOPSN"/>
</dbReference>
<dbReference type="InterPro" id="IPR000276">
    <property type="entry name" value="GPCR_Rhodpsn"/>
</dbReference>
<evidence type="ECO:0000256" key="8">
    <source>
        <dbReference type="ARBA" id="ARBA00023170"/>
    </source>
</evidence>
<keyword evidence="3 10" id="KW-0812">Transmembrane</keyword>
<evidence type="ECO:0000256" key="1">
    <source>
        <dbReference type="ARBA" id="ARBA00004651"/>
    </source>
</evidence>
<comment type="caution">
    <text evidence="13">The sequence shown here is derived from an EMBL/GenBank/DDBJ whole genome shotgun (WGS) entry which is preliminary data.</text>
</comment>
<feature type="non-terminal residue" evidence="13">
    <location>
        <position position="302"/>
    </location>
</feature>
<evidence type="ECO:0000256" key="7">
    <source>
        <dbReference type="ARBA" id="ARBA00023136"/>
    </source>
</evidence>
<evidence type="ECO:0000256" key="4">
    <source>
        <dbReference type="ARBA" id="ARBA00022725"/>
    </source>
</evidence>
<evidence type="ECO:0000313" key="13">
    <source>
        <dbReference type="EMBL" id="CAJ0968584.1"/>
    </source>
</evidence>
<feature type="transmembrane region" description="Helical" evidence="11">
    <location>
        <begin position="26"/>
        <end position="52"/>
    </location>
</feature>
<feature type="transmembrane region" description="Helical" evidence="11">
    <location>
        <begin position="266"/>
        <end position="285"/>
    </location>
</feature>
<keyword evidence="9 10" id="KW-0807">Transducer</keyword>
<gene>
    <name evidence="13" type="ORF">RIMI_LOCUS23215985</name>
</gene>
<dbReference type="CDD" id="cd13954">
    <property type="entry name" value="7tmA_OR"/>
    <property type="match status" value="1"/>
</dbReference>
<accession>A0ABN9MP87</accession>
<reference evidence="13" key="1">
    <citation type="submission" date="2023-07" db="EMBL/GenBank/DDBJ databases">
        <authorList>
            <person name="Stuckert A."/>
        </authorList>
    </citation>
    <scope>NUCLEOTIDE SEQUENCE</scope>
</reference>
<organism evidence="13 14">
    <name type="scientific">Ranitomeya imitator</name>
    <name type="common">mimic poison frog</name>
    <dbReference type="NCBI Taxonomy" id="111125"/>
    <lineage>
        <taxon>Eukaryota</taxon>
        <taxon>Metazoa</taxon>
        <taxon>Chordata</taxon>
        <taxon>Craniata</taxon>
        <taxon>Vertebrata</taxon>
        <taxon>Euteleostomi</taxon>
        <taxon>Amphibia</taxon>
        <taxon>Batrachia</taxon>
        <taxon>Anura</taxon>
        <taxon>Neobatrachia</taxon>
        <taxon>Hyloidea</taxon>
        <taxon>Dendrobatidae</taxon>
        <taxon>Dendrobatinae</taxon>
        <taxon>Ranitomeya</taxon>
    </lineage>
</organism>
<keyword evidence="4 11" id="KW-0552">Olfaction</keyword>
<evidence type="ECO:0000313" key="14">
    <source>
        <dbReference type="Proteomes" id="UP001176940"/>
    </source>
</evidence>
<sequence length="302" mass="34544">MDGCPNITGTHFRISPFSTSERGRSFIFIVVLLIYLISVTGNLIIIIVICVVHQLHTPMYFFLSNLSMADVISISSTVPKFLSILATQDNRLSFPGCITQVYFFFTAAVCDVLILTSMSYDRYVAICIPLRYSVIMNRTMYVSMATFSWMMSSMNSIMYSCLVSKLSFCSSHTLDHFFCDLNALYAITTSDTRSREIIMIIEDILFACVPFSLTITSYIFIISTILKICSTEGRFKSFFQMYLSPNHILFLYIKPKSIDTKEQDQILSLLYVAIVPMLNPFVYTLRNQEFVSALRCMARFRT</sequence>
<evidence type="ECO:0000256" key="3">
    <source>
        <dbReference type="ARBA" id="ARBA00022692"/>
    </source>
</evidence>
<dbReference type="InterPro" id="IPR050516">
    <property type="entry name" value="Olfactory_GPCR"/>
</dbReference>
<evidence type="ECO:0000256" key="10">
    <source>
        <dbReference type="RuleBase" id="RU000688"/>
    </source>
</evidence>
<feature type="transmembrane region" description="Helical" evidence="11">
    <location>
        <begin position="59"/>
        <end position="78"/>
    </location>
</feature>
<dbReference type="InterPro" id="IPR000725">
    <property type="entry name" value="Olfact_rcpt"/>
</dbReference>
<keyword evidence="7 11" id="KW-0472">Membrane</keyword>
<evidence type="ECO:0000256" key="11">
    <source>
        <dbReference type="RuleBase" id="RU363047"/>
    </source>
</evidence>
<evidence type="ECO:0000259" key="12">
    <source>
        <dbReference type="PROSITE" id="PS50262"/>
    </source>
</evidence>
<dbReference type="PROSITE" id="PS00237">
    <property type="entry name" value="G_PROTEIN_RECEP_F1_1"/>
    <property type="match status" value="1"/>
</dbReference>
<keyword evidence="11" id="KW-0716">Sensory transduction</keyword>
<keyword evidence="8 10" id="KW-0675">Receptor</keyword>
<feature type="transmembrane region" description="Helical" evidence="11">
    <location>
        <begin position="139"/>
        <end position="158"/>
    </location>
</feature>
<feature type="transmembrane region" description="Helical" evidence="11">
    <location>
        <begin position="204"/>
        <end position="226"/>
    </location>
</feature>
<evidence type="ECO:0000256" key="2">
    <source>
        <dbReference type="ARBA" id="ARBA00022475"/>
    </source>
</evidence>
<dbReference type="PRINTS" id="PR00245">
    <property type="entry name" value="OLFACTORYR"/>
</dbReference>